<dbReference type="SUPFAM" id="SSF56954">
    <property type="entry name" value="Outer membrane efflux proteins (OEP)"/>
    <property type="match status" value="1"/>
</dbReference>
<accession>A0A3G6QA72</accession>
<keyword evidence="6" id="KW-0472">Membrane</keyword>
<sequence length="524" mass="58876">MKNFKRVLAKCAGIVSVFCFGNMAIAQSKITCDLFVLSGMAFGKNPSIQRSFLSIKDAEANFLIQKSMFDFNLGSDVTYKKSRYNLFENDPRNQYLNRILTDNVDLTSTLSKKFRTGQTAEFGLQYSYNRNNYPFNDFSQYVGPNIGNHSSYMSFTLSQPLLRGRGNVNTLYEKISALYIENSKHNFEYSNSYEILQIANAYWSYYTAYKSVDIYRQNEARVRNVLEMTKELVKADKKPAGDLAQVNADLANQERLTIAAEQNLYNAKLNLGRVIGLSESESAMLDVPVNDFPSVVESGFGNTIDKEALINMALEKRADVKAVARVAEAIKMEVDIAHNNLRPQLDLSGFVFYGSASVGNGLGNTFNAFSNYQGRNFGGGARLTFNFPLNNNLAKGNYAKAVVASKDQAVNNENLKRNILLNITTDINNLNSSVIILNKAEEALMFYKEAFRNEQEKFQTGLTTLLNVILFQERLTSSELDYLQAQQIFANQIVTLRHDTGTLISQGENGFTVDPRSYYTIPNN</sequence>
<dbReference type="GO" id="GO:0009279">
    <property type="term" value="C:cell outer membrane"/>
    <property type="evidence" value="ECO:0007669"/>
    <property type="project" value="UniProtKB-SubCell"/>
</dbReference>
<dbReference type="AlphaFoldDB" id="A0A3G6QA72"/>
<dbReference type="GO" id="GO:0015288">
    <property type="term" value="F:porin activity"/>
    <property type="evidence" value="ECO:0007669"/>
    <property type="project" value="TreeGrafter"/>
</dbReference>
<dbReference type="KEGG" id="csha:EG350_14045"/>
<reference evidence="11 12" key="1">
    <citation type="submission" date="2018-11" db="EMBL/GenBank/DDBJ databases">
        <title>Proposal to divide the Flavobacteriaceae and reorganize its genera based on Amino Acid Identity values calculated from whole genome sequences.</title>
        <authorList>
            <person name="Nicholson A.C."/>
            <person name="Gulvik C.A."/>
            <person name="Whitney A.M."/>
            <person name="Humrighouse B.W."/>
            <person name="Bell M."/>
            <person name="Holmes B."/>
            <person name="Steigerwalt A.G."/>
            <person name="Villarma A."/>
            <person name="Sheth M."/>
            <person name="Batra D."/>
            <person name="Pryor J."/>
            <person name="Bernardet J.-F."/>
            <person name="Hugo C."/>
            <person name="Kampfer P."/>
            <person name="Newman J."/>
            <person name="McQuiston J.R."/>
        </authorList>
    </citation>
    <scope>NUCLEOTIDE SEQUENCE [LARGE SCALE GENOMIC DNA]</scope>
    <source>
        <strain evidence="9 11">G0207</strain>
        <strain evidence="10 12">H5143</strain>
    </source>
</reference>
<organism evidence="9 11">
    <name type="scientific">Chryseobacterium shandongense</name>
    <dbReference type="NCBI Taxonomy" id="1493872"/>
    <lineage>
        <taxon>Bacteria</taxon>
        <taxon>Pseudomonadati</taxon>
        <taxon>Bacteroidota</taxon>
        <taxon>Flavobacteriia</taxon>
        <taxon>Flavobacteriales</taxon>
        <taxon>Weeksellaceae</taxon>
        <taxon>Chryseobacterium group</taxon>
        <taxon>Chryseobacterium</taxon>
    </lineage>
</organism>
<dbReference type="Pfam" id="PF02321">
    <property type="entry name" value="OEP"/>
    <property type="match status" value="1"/>
</dbReference>
<evidence type="ECO:0000256" key="2">
    <source>
        <dbReference type="ARBA" id="ARBA00007613"/>
    </source>
</evidence>
<gene>
    <name evidence="9" type="ORF">EG349_06615</name>
    <name evidence="10" type="ORF">EG353_04625</name>
</gene>
<dbReference type="InterPro" id="IPR051906">
    <property type="entry name" value="TolC-like"/>
</dbReference>
<keyword evidence="12" id="KW-1185">Reference proteome</keyword>
<dbReference type="EMBL" id="CP033912">
    <property type="protein sequence ID" value="AZA94891.1"/>
    <property type="molecule type" value="Genomic_DNA"/>
</dbReference>
<dbReference type="PANTHER" id="PTHR30026">
    <property type="entry name" value="OUTER MEMBRANE PROTEIN TOLC"/>
    <property type="match status" value="1"/>
</dbReference>
<evidence type="ECO:0000256" key="8">
    <source>
        <dbReference type="SAM" id="SignalP"/>
    </source>
</evidence>
<comment type="subcellular location">
    <subcellularLocation>
        <location evidence="1">Cell outer membrane</location>
    </subcellularLocation>
</comment>
<evidence type="ECO:0000256" key="7">
    <source>
        <dbReference type="ARBA" id="ARBA00023237"/>
    </source>
</evidence>
<dbReference type="RefSeq" id="WP_066440800.1">
    <property type="nucleotide sequence ID" value="NZ_CP033912.1"/>
</dbReference>
<keyword evidence="3" id="KW-0813">Transport</keyword>
<dbReference type="Proteomes" id="UP000281741">
    <property type="component" value="Chromosome"/>
</dbReference>
<dbReference type="GO" id="GO:0015562">
    <property type="term" value="F:efflux transmembrane transporter activity"/>
    <property type="evidence" value="ECO:0007669"/>
    <property type="project" value="InterPro"/>
</dbReference>
<dbReference type="GO" id="GO:1990281">
    <property type="term" value="C:efflux pump complex"/>
    <property type="evidence" value="ECO:0007669"/>
    <property type="project" value="TreeGrafter"/>
</dbReference>
<feature type="chain" id="PRO_5044593554" evidence="8">
    <location>
        <begin position="27"/>
        <end position="524"/>
    </location>
</feature>
<protein>
    <submittedName>
        <fullName evidence="9">TolC family protein</fullName>
    </submittedName>
</protein>
<proteinExistence type="inferred from homology"/>
<dbReference type="InterPro" id="IPR003423">
    <property type="entry name" value="OMP_efflux"/>
</dbReference>
<evidence type="ECO:0000313" key="9">
    <source>
        <dbReference type="EMBL" id="AZA86483.1"/>
    </source>
</evidence>
<evidence type="ECO:0000313" key="11">
    <source>
        <dbReference type="Proteomes" id="UP000274073"/>
    </source>
</evidence>
<evidence type="ECO:0000313" key="10">
    <source>
        <dbReference type="EMBL" id="AZA94891.1"/>
    </source>
</evidence>
<feature type="signal peptide" evidence="8">
    <location>
        <begin position="1"/>
        <end position="26"/>
    </location>
</feature>
<keyword evidence="4" id="KW-1134">Transmembrane beta strand</keyword>
<keyword evidence="5" id="KW-0812">Transmembrane</keyword>
<dbReference type="OrthoDB" id="926878at2"/>
<name>A0A3G6QA72_9FLAO</name>
<dbReference type="Proteomes" id="UP000274073">
    <property type="component" value="Chromosome"/>
</dbReference>
<comment type="similarity">
    <text evidence="2">Belongs to the outer membrane factor (OMF) (TC 1.B.17) family.</text>
</comment>
<evidence type="ECO:0000313" key="12">
    <source>
        <dbReference type="Proteomes" id="UP000281741"/>
    </source>
</evidence>
<keyword evidence="7" id="KW-0998">Cell outer membrane</keyword>
<dbReference type="PANTHER" id="PTHR30026:SF23">
    <property type="entry name" value="TO APRF-PUTATIVE OUTER MEMBRANE EFFLUX PROTEIN OR SECRETED ALKALINE PHOSPHATASE-RELATED"/>
    <property type="match status" value="1"/>
</dbReference>
<dbReference type="EMBL" id="CP033915">
    <property type="protein sequence ID" value="AZA86483.1"/>
    <property type="molecule type" value="Genomic_DNA"/>
</dbReference>
<evidence type="ECO:0000256" key="4">
    <source>
        <dbReference type="ARBA" id="ARBA00022452"/>
    </source>
</evidence>
<evidence type="ECO:0000256" key="5">
    <source>
        <dbReference type="ARBA" id="ARBA00022692"/>
    </source>
</evidence>
<keyword evidence="8" id="KW-0732">Signal</keyword>
<evidence type="ECO:0000256" key="1">
    <source>
        <dbReference type="ARBA" id="ARBA00004442"/>
    </source>
</evidence>
<evidence type="ECO:0000256" key="3">
    <source>
        <dbReference type="ARBA" id="ARBA00022448"/>
    </source>
</evidence>
<evidence type="ECO:0000256" key="6">
    <source>
        <dbReference type="ARBA" id="ARBA00023136"/>
    </source>
</evidence>
<dbReference type="Gene3D" id="1.20.1600.10">
    <property type="entry name" value="Outer membrane efflux proteins (OEP)"/>
    <property type="match status" value="1"/>
</dbReference>